<evidence type="ECO:0000313" key="1">
    <source>
        <dbReference type="EMBL" id="AMY11576.1"/>
    </source>
</evidence>
<protein>
    <submittedName>
        <fullName evidence="1">Tfp pilus assembly protein PilV</fullName>
    </submittedName>
</protein>
<organism evidence="1 2">
    <name type="scientific">Luteitalea pratensis</name>
    <dbReference type="NCBI Taxonomy" id="1855912"/>
    <lineage>
        <taxon>Bacteria</taxon>
        <taxon>Pseudomonadati</taxon>
        <taxon>Acidobacteriota</taxon>
        <taxon>Vicinamibacteria</taxon>
        <taxon>Vicinamibacterales</taxon>
        <taxon>Vicinamibacteraceae</taxon>
        <taxon>Luteitalea</taxon>
    </lineage>
</organism>
<proteinExistence type="predicted"/>
<evidence type="ECO:0000313" key="2">
    <source>
        <dbReference type="Proteomes" id="UP000076079"/>
    </source>
</evidence>
<reference evidence="1 2" key="1">
    <citation type="journal article" date="2016" name="Genome Announc.">
        <title>First Complete Genome Sequence of a Subdivision 6 Acidobacterium Strain.</title>
        <authorList>
            <person name="Huang S."/>
            <person name="Vieira S."/>
            <person name="Bunk B."/>
            <person name="Riedel T."/>
            <person name="Sproer C."/>
            <person name="Overmann J."/>
        </authorList>
    </citation>
    <scope>NUCLEOTIDE SEQUENCE [LARGE SCALE GENOMIC DNA]</scope>
    <source>
        <strain evidence="2">DSM 100886 HEG_-6_39</strain>
    </source>
</reference>
<accession>A0A143PTB3</accession>
<dbReference type="RefSeq" id="WP_110173116.1">
    <property type="nucleotide sequence ID" value="NZ_CP015136.1"/>
</dbReference>
<reference evidence="2" key="2">
    <citation type="submission" date="2016-04" db="EMBL/GenBank/DDBJ databases">
        <title>First Complete Genome Sequence of a Subdivision 6 Acidobacterium.</title>
        <authorList>
            <person name="Huang S."/>
            <person name="Vieira S."/>
            <person name="Bunk B."/>
            <person name="Riedel T."/>
            <person name="Sproeer C."/>
            <person name="Overmann J."/>
        </authorList>
    </citation>
    <scope>NUCLEOTIDE SEQUENCE [LARGE SCALE GENOMIC DNA]</scope>
    <source>
        <strain evidence="2">DSM 100886 HEG_-6_39</strain>
    </source>
</reference>
<dbReference type="AlphaFoldDB" id="A0A143PTB3"/>
<sequence length="178" mass="18530">MVPWRCARGSSLLEAVIAAALLATVLTGVLPLVTTAVAGTTAARADLVAAYLARQRLAQLQALTHASLPSGVIADDRSRLDEAEVFTPGGPGLQPTGLTPLQAPTAPWVDWLDEHGAWLASGTQVPPGARFSRRWGIVATGAEGCLRLWVEAAPLAPSIGDRVSRAVGLQCPWGTEVP</sequence>
<name>A0A143PTB3_LUTPR</name>
<dbReference type="Proteomes" id="UP000076079">
    <property type="component" value="Chromosome"/>
</dbReference>
<dbReference type="KEGG" id="abac:LuPra_04827"/>
<gene>
    <name evidence="1" type="ORF">LuPra_04827</name>
</gene>
<dbReference type="PATRIC" id="fig|1813736.3.peg.5085"/>
<dbReference type="EMBL" id="CP015136">
    <property type="protein sequence ID" value="AMY11576.1"/>
    <property type="molecule type" value="Genomic_DNA"/>
</dbReference>
<keyword evidence="2" id="KW-1185">Reference proteome</keyword>
<dbReference type="STRING" id="1855912.LuPra_04827"/>